<dbReference type="AlphaFoldDB" id="A0A2N3V981"/>
<feature type="region of interest" description="Disordered" evidence="1">
    <location>
        <begin position="32"/>
        <end position="61"/>
    </location>
</feature>
<organism evidence="2 3">
    <name type="scientific">Nocardia fluminea</name>
    <dbReference type="NCBI Taxonomy" id="134984"/>
    <lineage>
        <taxon>Bacteria</taxon>
        <taxon>Bacillati</taxon>
        <taxon>Actinomycetota</taxon>
        <taxon>Actinomycetes</taxon>
        <taxon>Mycobacteriales</taxon>
        <taxon>Nocardiaceae</taxon>
        <taxon>Nocardia</taxon>
    </lineage>
</organism>
<reference evidence="2 3" key="1">
    <citation type="submission" date="2017-12" db="EMBL/GenBank/DDBJ databases">
        <title>Sequencing the genomes of 1000 Actinobacteria strains.</title>
        <authorList>
            <person name="Klenk H.-P."/>
        </authorList>
    </citation>
    <scope>NUCLEOTIDE SEQUENCE [LARGE SCALE GENOMIC DNA]</scope>
    <source>
        <strain evidence="2 3">DSM 44489</strain>
    </source>
</reference>
<protein>
    <submittedName>
        <fullName evidence="2">Uncharacterized protein</fullName>
    </submittedName>
</protein>
<evidence type="ECO:0000313" key="2">
    <source>
        <dbReference type="EMBL" id="PKV78181.1"/>
    </source>
</evidence>
<accession>A0A2N3V981</accession>
<gene>
    <name evidence="2" type="ORF">ATK86_2543</name>
</gene>
<sequence length="61" mass="6341">MSVSPTITIGYLAVLDVSTAGAAVTAASADLWHGNNLGRAKPTRVPVTHPTNTDRPPDTQE</sequence>
<keyword evidence="3" id="KW-1185">Reference proteome</keyword>
<comment type="caution">
    <text evidence="2">The sequence shown here is derived from an EMBL/GenBank/DDBJ whole genome shotgun (WGS) entry which is preliminary data.</text>
</comment>
<proteinExistence type="predicted"/>
<dbReference type="EMBL" id="PJMW01000002">
    <property type="protein sequence ID" value="PKV78181.1"/>
    <property type="molecule type" value="Genomic_DNA"/>
</dbReference>
<name>A0A2N3V981_9NOCA</name>
<dbReference type="Proteomes" id="UP000233766">
    <property type="component" value="Unassembled WGS sequence"/>
</dbReference>
<evidence type="ECO:0000256" key="1">
    <source>
        <dbReference type="SAM" id="MobiDB-lite"/>
    </source>
</evidence>
<evidence type="ECO:0000313" key="3">
    <source>
        <dbReference type="Proteomes" id="UP000233766"/>
    </source>
</evidence>